<dbReference type="AlphaFoldDB" id="A0A561E0G1"/>
<dbReference type="InterPro" id="IPR029058">
    <property type="entry name" value="AB_hydrolase_fold"/>
</dbReference>
<evidence type="ECO:0000259" key="1">
    <source>
        <dbReference type="Pfam" id="PF00561"/>
    </source>
</evidence>
<protein>
    <submittedName>
        <fullName evidence="3">Pimeloyl-ACP methyl ester carboxylesterase</fullName>
    </submittedName>
</protein>
<dbReference type="Pfam" id="PF08386">
    <property type="entry name" value="Abhydrolase_4"/>
    <property type="match status" value="1"/>
</dbReference>
<sequence>MPITNANGVDLYYEIHGKGEPLLLIMGLGLNSKSWFRTLPVLSKHYKVIIFDNRGTGSSSKPNMPYSIGQMADDTRAVLDAAGIDSAHVYGISMGGMIAQRFALKYPERTRSLILGCTTSGGIHHVQPGADVAMQLLSRGSAIATPEEIAWATAPILYSSSFIENCRDQVAEDIQKRIEVPVKPYAYMLQLQACLAHDTYSEIDQINVPVLVIHGNADRLVPYANGVTLAEKIPNAEFLTINGAGHIYVTEANDLANEKILDFLSKLN</sequence>
<comment type="caution">
    <text evidence="3">The sequence shown here is derived from an EMBL/GenBank/DDBJ whole genome shotgun (WGS) entry which is preliminary data.</text>
</comment>
<keyword evidence="4" id="KW-1185">Reference proteome</keyword>
<reference evidence="3 4" key="1">
    <citation type="submission" date="2019-06" db="EMBL/GenBank/DDBJ databases">
        <title>Sorghum-associated microbial communities from plants grown in Nebraska, USA.</title>
        <authorList>
            <person name="Schachtman D."/>
        </authorList>
    </citation>
    <scope>NUCLEOTIDE SEQUENCE [LARGE SCALE GENOMIC DNA]</scope>
    <source>
        <strain evidence="3 4">2482</strain>
    </source>
</reference>
<evidence type="ECO:0000313" key="3">
    <source>
        <dbReference type="EMBL" id="TWE09084.1"/>
    </source>
</evidence>
<dbReference type="Proteomes" id="UP000319671">
    <property type="component" value="Unassembled WGS sequence"/>
</dbReference>
<accession>A0A561E0G1</accession>
<dbReference type="PANTHER" id="PTHR43433:SF5">
    <property type="entry name" value="AB HYDROLASE-1 DOMAIN-CONTAINING PROTEIN"/>
    <property type="match status" value="1"/>
</dbReference>
<evidence type="ECO:0000313" key="4">
    <source>
        <dbReference type="Proteomes" id="UP000319671"/>
    </source>
</evidence>
<feature type="domain" description="Peptidase S33 tripeptidyl aminopeptidase-like C-terminal" evidence="2">
    <location>
        <begin position="206"/>
        <end position="266"/>
    </location>
</feature>
<dbReference type="EMBL" id="VIVN01000001">
    <property type="protein sequence ID" value="TWE09084.1"/>
    <property type="molecule type" value="Genomic_DNA"/>
</dbReference>
<evidence type="ECO:0000259" key="2">
    <source>
        <dbReference type="Pfam" id="PF08386"/>
    </source>
</evidence>
<dbReference type="SUPFAM" id="SSF53474">
    <property type="entry name" value="alpha/beta-Hydrolases"/>
    <property type="match status" value="1"/>
</dbReference>
<dbReference type="PRINTS" id="PR00111">
    <property type="entry name" value="ABHYDROLASE"/>
</dbReference>
<name>A0A561E0G1_9BACI</name>
<organism evidence="3 4">
    <name type="scientific">Neobacillus bataviensis</name>
    <dbReference type="NCBI Taxonomy" id="220685"/>
    <lineage>
        <taxon>Bacteria</taxon>
        <taxon>Bacillati</taxon>
        <taxon>Bacillota</taxon>
        <taxon>Bacilli</taxon>
        <taxon>Bacillales</taxon>
        <taxon>Bacillaceae</taxon>
        <taxon>Neobacillus</taxon>
    </lineage>
</organism>
<dbReference type="Gene3D" id="3.40.50.1820">
    <property type="entry name" value="alpha/beta hydrolase"/>
    <property type="match status" value="1"/>
</dbReference>
<dbReference type="InterPro" id="IPR000073">
    <property type="entry name" value="AB_hydrolase_1"/>
</dbReference>
<dbReference type="PANTHER" id="PTHR43433">
    <property type="entry name" value="HYDROLASE, ALPHA/BETA FOLD FAMILY PROTEIN"/>
    <property type="match status" value="1"/>
</dbReference>
<gene>
    <name evidence="3" type="ORF">FB550_1011116</name>
</gene>
<dbReference type="RefSeq" id="WP_144562687.1">
    <property type="nucleotide sequence ID" value="NZ_VIVN01000001.1"/>
</dbReference>
<proteinExistence type="predicted"/>
<dbReference type="Pfam" id="PF00561">
    <property type="entry name" value="Abhydrolase_1"/>
    <property type="match status" value="1"/>
</dbReference>
<dbReference type="InterPro" id="IPR050471">
    <property type="entry name" value="AB_hydrolase"/>
</dbReference>
<dbReference type="InterPro" id="IPR013595">
    <property type="entry name" value="Pept_S33_TAP-like_C"/>
</dbReference>
<feature type="domain" description="AB hydrolase-1" evidence="1">
    <location>
        <begin position="21"/>
        <end position="118"/>
    </location>
</feature>